<dbReference type="GO" id="GO:0016757">
    <property type="term" value="F:glycosyltransferase activity"/>
    <property type="evidence" value="ECO:0007669"/>
    <property type="project" value="TreeGrafter"/>
</dbReference>
<feature type="domain" description="Nucleotide-diphospho-sugar transferase" evidence="1">
    <location>
        <begin position="80"/>
        <end position="236"/>
    </location>
</feature>
<proteinExistence type="predicted"/>
<accession>A0A450T6T3</accession>
<dbReference type="InterPro" id="IPR052636">
    <property type="entry name" value="UDP-D-xylose:L-fucose_XylT"/>
</dbReference>
<dbReference type="InterPro" id="IPR005069">
    <property type="entry name" value="Nucl-diP-sugar_transferase"/>
</dbReference>
<keyword evidence="2" id="KW-0808">Transferase</keyword>
<protein>
    <submittedName>
        <fullName evidence="2">Nucleotide-diphospho-sugar transferase</fullName>
    </submittedName>
</protein>
<dbReference type="AlphaFoldDB" id="A0A450T6T3"/>
<gene>
    <name evidence="2" type="ORF">BECKDK2373C_GA0170839_109511</name>
</gene>
<evidence type="ECO:0000313" key="2">
    <source>
        <dbReference type="EMBL" id="VFJ62258.1"/>
    </source>
</evidence>
<name>A0A450T6T3_9GAMM</name>
<organism evidence="2">
    <name type="scientific">Candidatus Kentrum sp. DK</name>
    <dbReference type="NCBI Taxonomy" id="2126562"/>
    <lineage>
        <taxon>Bacteria</taxon>
        <taxon>Pseudomonadati</taxon>
        <taxon>Pseudomonadota</taxon>
        <taxon>Gammaproteobacteria</taxon>
        <taxon>Candidatus Kentrum</taxon>
    </lineage>
</organism>
<dbReference type="PANTHER" id="PTHR47032">
    <property type="entry name" value="UDP-D-XYLOSE:L-FUCOSE ALPHA-1,3-D-XYLOSYLTRANSFERASE-RELATED"/>
    <property type="match status" value="1"/>
</dbReference>
<sequence length="290" mass="32621">MDYFDKSDPEKPKIHVSQSTPLIVACASEAYLPILANWLIALEVAGIDYSRVKIFAFDQITHDCAESWGIDAEQISWDGTIANFWLRRAEIFLELLSRGVTFVHSDLDAIWLKDPFPMLSTLGKDVDLIFSQGTWWPKDIHKEQGFVLCCGWFLARATEASLRFFSDVVADLEQTHDDQVSVNRLLFERKIKWTVCSNAAYHLEFRGAPIRCWSESVFGECPDGGPSVAMLPHRLFQRIEDDANNIFVNHPLSPKSAAAKLASFEEAGLLYLDAPDAAVAGKPLRELART</sequence>
<dbReference type="PANTHER" id="PTHR47032:SF1">
    <property type="entry name" value="UDP-D-XYLOSE:L-FUCOSE ALPHA-1,3-D-XYLOSYLTRANSFERASE-RELATED"/>
    <property type="match status" value="1"/>
</dbReference>
<evidence type="ECO:0000259" key="1">
    <source>
        <dbReference type="Pfam" id="PF03407"/>
    </source>
</evidence>
<dbReference type="PROSITE" id="PS51257">
    <property type="entry name" value="PROKAR_LIPOPROTEIN"/>
    <property type="match status" value="1"/>
</dbReference>
<reference evidence="2" key="1">
    <citation type="submission" date="2019-02" db="EMBL/GenBank/DDBJ databases">
        <authorList>
            <person name="Gruber-Vodicka R. H."/>
            <person name="Seah K. B. B."/>
        </authorList>
    </citation>
    <scope>NUCLEOTIDE SEQUENCE</scope>
    <source>
        <strain evidence="2">BECK_DK161</strain>
    </source>
</reference>
<dbReference type="Pfam" id="PF03407">
    <property type="entry name" value="Nucleotid_trans"/>
    <property type="match status" value="1"/>
</dbReference>
<dbReference type="EMBL" id="CAADEY010000095">
    <property type="protein sequence ID" value="VFJ62258.1"/>
    <property type="molecule type" value="Genomic_DNA"/>
</dbReference>